<dbReference type="SUPFAM" id="SSF56317">
    <property type="entry name" value="Carbon-nitrogen hydrolase"/>
    <property type="match status" value="1"/>
</dbReference>
<accession>A0AA88H0Z1</accession>
<evidence type="ECO:0000313" key="2">
    <source>
        <dbReference type="EMBL" id="KAG2389083.1"/>
    </source>
</evidence>
<name>A0AA88H0Z1_NAELO</name>
<comment type="caution">
    <text evidence="2">The sequence shown here is derived from an EMBL/GenBank/DDBJ whole genome shotgun (WGS) entry which is preliminary data.</text>
</comment>
<keyword evidence="3" id="KW-1185">Reference proteome</keyword>
<evidence type="ECO:0000256" key="1">
    <source>
        <dbReference type="SAM" id="Phobius"/>
    </source>
</evidence>
<organism evidence="2 3">
    <name type="scientific">Naegleria lovaniensis</name>
    <name type="common">Amoeba</name>
    <dbReference type="NCBI Taxonomy" id="51637"/>
    <lineage>
        <taxon>Eukaryota</taxon>
        <taxon>Discoba</taxon>
        <taxon>Heterolobosea</taxon>
        <taxon>Tetramitia</taxon>
        <taxon>Eutetramitia</taxon>
        <taxon>Vahlkampfiidae</taxon>
        <taxon>Naegleria</taxon>
    </lineage>
</organism>
<dbReference type="GeneID" id="68106936"/>
<protein>
    <submittedName>
        <fullName evidence="2">Uncharacterized protein</fullName>
    </submittedName>
</protein>
<keyword evidence="1" id="KW-0812">Transmembrane</keyword>
<dbReference type="RefSeq" id="XP_044553075.1">
    <property type="nucleotide sequence ID" value="XM_044690475.1"/>
</dbReference>
<reference evidence="2 3" key="1">
    <citation type="journal article" date="2018" name="BMC Genomics">
        <title>The genome of Naegleria lovaniensis, the basis for a comparative approach to unravel pathogenicity factors of the human pathogenic amoeba N. fowleri.</title>
        <authorList>
            <person name="Liechti N."/>
            <person name="Schurch N."/>
            <person name="Bruggmann R."/>
            <person name="Wittwer M."/>
        </authorList>
    </citation>
    <scope>NUCLEOTIDE SEQUENCE [LARGE SCALE GENOMIC DNA]</scope>
    <source>
        <strain evidence="2 3">ATCC 30569</strain>
    </source>
</reference>
<evidence type="ECO:0000313" key="3">
    <source>
        <dbReference type="Proteomes" id="UP000816034"/>
    </source>
</evidence>
<feature type="transmembrane region" description="Helical" evidence="1">
    <location>
        <begin position="122"/>
        <end position="142"/>
    </location>
</feature>
<dbReference type="EMBL" id="PYSW02000008">
    <property type="protein sequence ID" value="KAG2389083.1"/>
    <property type="molecule type" value="Genomic_DNA"/>
</dbReference>
<dbReference type="AlphaFoldDB" id="A0AA88H0Z1"/>
<keyword evidence="1" id="KW-1133">Transmembrane helix</keyword>
<dbReference type="Gene3D" id="3.60.110.10">
    <property type="entry name" value="Carbon-nitrogen hydrolase"/>
    <property type="match status" value="1"/>
</dbReference>
<keyword evidence="1" id="KW-0472">Membrane</keyword>
<sequence length="445" mass="51272">MVNHEGMVAWQSSPEETCAQKQVNVVLVHVNALSQDCYKNENTFQKSMNQFLEEALQSKKTISLDSSHCESEIKDISNNNEKLMTITNTITNDHGEMKHVAEIIIFPELIGAWLVALNEQPFIFLIPSQLIAMIFIAAANIIQFMRYFIVECFSYFFDIRHLTNLFSFVTWEGLIYRSIYKLKAQIMFDIYDKTFSEMAKQRRAYIVAGSIYLPKIDYNSKMKRLTNEGLYNQCVIYDPFGNIAHVSTKLFPSEDEYYLLTKRNKNVHINANNFCVSTKGLGRICVLIGTDSWFDECYPWSSYNDNVKFNDKDTRYNVPQFVIIPAFSSPAVDWNRLWQGYHHYSVALPSATNVKELGDHLTSPTLGELWKARIIHQAQQALEMTSNQNKHKSPSFPYFVSCFCSGKLWSKDVFGESFIKLNHKNLIINQSCSNFSLPVHTEASL</sequence>
<dbReference type="InterPro" id="IPR036526">
    <property type="entry name" value="C-N_Hydrolase_sf"/>
</dbReference>
<gene>
    <name evidence="2" type="ORF">C9374_014483</name>
</gene>
<proteinExistence type="predicted"/>
<dbReference type="Proteomes" id="UP000816034">
    <property type="component" value="Unassembled WGS sequence"/>
</dbReference>